<sequence length="41" mass="4643">GVLGNGLNLLNVSAFWQRVVMGIVIVVVVVFDQWRRRRFGA</sequence>
<organism evidence="2 3">
    <name type="scientific">candidate division KSB3 bacterium</name>
    <dbReference type="NCBI Taxonomy" id="2044937"/>
    <lineage>
        <taxon>Bacteria</taxon>
        <taxon>candidate division KSB3</taxon>
    </lineage>
</organism>
<evidence type="ECO:0000313" key="3">
    <source>
        <dbReference type="Proteomes" id="UP000649604"/>
    </source>
</evidence>
<evidence type="ECO:0000313" key="2">
    <source>
        <dbReference type="EMBL" id="MBD3325051.1"/>
    </source>
</evidence>
<dbReference type="Proteomes" id="UP000649604">
    <property type="component" value="Unassembled WGS sequence"/>
</dbReference>
<dbReference type="AlphaFoldDB" id="A0A9D5Q6M0"/>
<keyword evidence="1" id="KW-0812">Transmembrane</keyword>
<comment type="caution">
    <text evidence="2">The sequence shown here is derived from an EMBL/GenBank/DDBJ whole genome shotgun (WGS) entry which is preliminary data.</text>
</comment>
<gene>
    <name evidence="2" type="ORF">GF339_10730</name>
</gene>
<name>A0A9D5Q6M0_9BACT</name>
<protein>
    <submittedName>
        <fullName evidence="2">ABC transporter permease</fullName>
    </submittedName>
</protein>
<keyword evidence="1" id="KW-1133">Transmembrane helix</keyword>
<accession>A0A9D5Q6M0</accession>
<reference evidence="2" key="1">
    <citation type="submission" date="2019-11" db="EMBL/GenBank/DDBJ databases">
        <title>Microbial mats filling the niche in hypersaline microbial mats.</title>
        <authorList>
            <person name="Wong H.L."/>
            <person name="Macleod F.I."/>
            <person name="White R.A. III"/>
            <person name="Burns B.P."/>
        </authorList>
    </citation>
    <scope>NUCLEOTIDE SEQUENCE</scope>
    <source>
        <strain evidence="2">Rbin_158</strain>
    </source>
</reference>
<keyword evidence="1" id="KW-0472">Membrane</keyword>
<proteinExistence type="predicted"/>
<feature type="non-terminal residue" evidence="2">
    <location>
        <position position="1"/>
    </location>
</feature>
<evidence type="ECO:0000256" key="1">
    <source>
        <dbReference type="SAM" id="Phobius"/>
    </source>
</evidence>
<feature type="transmembrane region" description="Helical" evidence="1">
    <location>
        <begin position="15"/>
        <end position="34"/>
    </location>
</feature>
<dbReference type="EMBL" id="WJJP01000346">
    <property type="protein sequence ID" value="MBD3325051.1"/>
    <property type="molecule type" value="Genomic_DNA"/>
</dbReference>